<dbReference type="Proteomes" id="UP001213907">
    <property type="component" value="Chromosome"/>
</dbReference>
<evidence type="ECO:0000313" key="2">
    <source>
        <dbReference type="Proteomes" id="UP001213907"/>
    </source>
</evidence>
<accession>A0ABY8BR06</accession>
<keyword evidence="2" id="KW-1185">Reference proteome</keyword>
<sequence>MCRSKITVWRRGGYGRHDLNNFGDGFTQEEMIVSNLIDLAHAADQLENPPHLRLGDARIACDIAYARRPEAHFAANIMGDLAPNHLIGRRQPHLMARQANPCAIERHLLVAREALQQGDKDWRRKSRLELQPQALKPHSGEVRMVRVKSRECGVDRILQAKPCRRCDHILRFRSWQT</sequence>
<proteinExistence type="predicted"/>
<gene>
    <name evidence="1" type="ORF">AFIC_000918</name>
</gene>
<protein>
    <submittedName>
        <fullName evidence="1">Uncharacterized protein</fullName>
    </submittedName>
</protein>
<reference evidence="1 2" key="1">
    <citation type="submission" date="2022-11" db="EMBL/GenBank/DDBJ databases">
        <authorList>
            <person name="Siebert D."/>
            <person name="Busche T."/>
            <person name="Saydam E."/>
            <person name="Kalinowski J."/>
            <person name="Ruckert C."/>
            <person name="Blombach B."/>
        </authorList>
    </citation>
    <scope>NUCLEOTIDE SEQUENCE [LARGE SCALE GENOMIC DNA]</scope>
    <source>
        <strain evidence="1 2">DSM 1083</strain>
    </source>
</reference>
<name>A0ABY8BR06_AFICR</name>
<dbReference type="EMBL" id="CP113162">
    <property type="protein sequence ID" value="WEF52432.1"/>
    <property type="molecule type" value="Genomic_DNA"/>
</dbReference>
<evidence type="ECO:0000313" key="1">
    <source>
        <dbReference type="EMBL" id="WEF52432.1"/>
    </source>
</evidence>
<organism evidence="1 2">
    <name type="scientific">Afipia carboxydohydrogena</name>
    <name type="common">Pseudomonas carboxydohydrogena</name>
    <dbReference type="NCBI Taxonomy" id="290"/>
    <lineage>
        <taxon>Bacteria</taxon>
        <taxon>Pseudomonadati</taxon>
        <taxon>Pseudomonadota</taxon>
        <taxon>Alphaproteobacteria</taxon>
        <taxon>Hyphomicrobiales</taxon>
        <taxon>Nitrobacteraceae</taxon>
        <taxon>Afipia</taxon>
    </lineage>
</organism>